<keyword evidence="3" id="KW-0813">Transport</keyword>
<name>X1BX22_9ZZZZ</name>
<evidence type="ECO:0008006" key="9">
    <source>
        <dbReference type="Google" id="ProtNLM"/>
    </source>
</evidence>
<dbReference type="SUPFAM" id="SSF103473">
    <property type="entry name" value="MFS general substrate transporter"/>
    <property type="match status" value="1"/>
</dbReference>
<dbReference type="GO" id="GO:0012505">
    <property type="term" value="C:endomembrane system"/>
    <property type="evidence" value="ECO:0007669"/>
    <property type="project" value="UniProtKB-SubCell"/>
</dbReference>
<evidence type="ECO:0000256" key="2">
    <source>
        <dbReference type="ARBA" id="ARBA00008335"/>
    </source>
</evidence>
<dbReference type="GO" id="GO:0016020">
    <property type="term" value="C:membrane"/>
    <property type="evidence" value="ECO:0007669"/>
    <property type="project" value="TreeGrafter"/>
</dbReference>
<dbReference type="GO" id="GO:0022857">
    <property type="term" value="F:transmembrane transporter activity"/>
    <property type="evidence" value="ECO:0007669"/>
    <property type="project" value="InterPro"/>
</dbReference>
<feature type="transmembrane region" description="Helical" evidence="7">
    <location>
        <begin position="238"/>
        <end position="261"/>
    </location>
</feature>
<dbReference type="InterPro" id="IPR036259">
    <property type="entry name" value="MFS_trans_sf"/>
</dbReference>
<evidence type="ECO:0000313" key="8">
    <source>
        <dbReference type="EMBL" id="GAG99555.1"/>
    </source>
</evidence>
<dbReference type="PANTHER" id="PTHR23514:SF3">
    <property type="entry name" value="BYPASS OF STOP CODON PROTEIN 6"/>
    <property type="match status" value="1"/>
</dbReference>
<dbReference type="Pfam" id="PF07690">
    <property type="entry name" value="MFS_1"/>
    <property type="match status" value="1"/>
</dbReference>
<dbReference type="Gene3D" id="1.20.1250.20">
    <property type="entry name" value="MFS general substrate transporter like domains"/>
    <property type="match status" value="2"/>
</dbReference>
<reference evidence="8" key="1">
    <citation type="journal article" date="2014" name="Front. Microbiol.">
        <title>High frequency of phylogenetically diverse reductive dehalogenase-homologous genes in deep subseafloor sedimentary metagenomes.</title>
        <authorList>
            <person name="Kawai M."/>
            <person name="Futagami T."/>
            <person name="Toyoda A."/>
            <person name="Takaki Y."/>
            <person name="Nishi S."/>
            <person name="Hori S."/>
            <person name="Arai W."/>
            <person name="Tsubouchi T."/>
            <person name="Morono Y."/>
            <person name="Uchiyama I."/>
            <person name="Ito T."/>
            <person name="Fujiyama A."/>
            <person name="Inagaki F."/>
            <person name="Takami H."/>
        </authorList>
    </citation>
    <scope>NUCLEOTIDE SEQUENCE</scope>
    <source>
        <strain evidence="8">Expedition CK06-06</strain>
    </source>
</reference>
<dbReference type="AlphaFoldDB" id="X1BX22"/>
<comment type="subcellular location">
    <subcellularLocation>
        <location evidence="1">Endomembrane system</location>
        <topology evidence="1">Multi-pass membrane protein</topology>
    </subcellularLocation>
</comment>
<feature type="transmembrane region" description="Helical" evidence="7">
    <location>
        <begin position="43"/>
        <end position="65"/>
    </location>
</feature>
<feature type="transmembrane region" description="Helical" evidence="7">
    <location>
        <begin position="107"/>
        <end position="125"/>
    </location>
</feature>
<feature type="transmembrane region" description="Helical" evidence="7">
    <location>
        <begin position="145"/>
        <end position="170"/>
    </location>
</feature>
<keyword evidence="6 7" id="KW-0472">Membrane</keyword>
<keyword evidence="5 7" id="KW-1133">Transmembrane helix</keyword>
<dbReference type="InterPro" id="IPR011701">
    <property type="entry name" value="MFS"/>
</dbReference>
<feature type="non-terminal residue" evidence="8">
    <location>
        <position position="1"/>
    </location>
</feature>
<dbReference type="EMBL" id="BART01024017">
    <property type="protein sequence ID" value="GAG99555.1"/>
    <property type="molecule type" value="Genomic_DNA"/>
</dbReference>
<feature type="transmembrane region" description="Helical" evidence="7">
    <location>
        <begin position="19"/>
        <end position="37"/>
    </location>
</feature>
<evidence type="ECO:0000256" key="6">
    <source>
        <dbReference type="ARBA" id="ARBA00023136"/>
    </source>
</evidence>
<dbReference type="InterPro" id="IPR051788">
    <property type="entry name" value="MFS_Transporter"/>
</dbReference>
<evidence type="ECO:0000256" key="4">
    <source>
        <dbReference type="ARBA" id="ARBA00022692"/>
    </source>
</evidence>
<proteinExistence type="inferred from homology"/>
<keyword evidence="4 7" id="KW-0812">Transmembrane</keyword>
<evidence type="ECO:0000256" key="3">
    <source>
        <dbReference type="ARBA" id="ARBA00022448"/>
    </source>
</evidence>
<organism evidence="8">
    <name type="scientific">marine sediment metagenome</name>
    <dbReference type="NCBI Taxonomy" id="412755"/>
    <lineage>
        <taxon>unclassified sequences</taxon>
        <taxon>metagenomes</taxon>
        <taxon>ecological metagenomes</taxon>
    </lineage>
</organism>
<evidence type="ECO:0000256" key="7">
    <source>
        <dbReference type="SAM" id="Phobius"/>
    </source>
</evidence>
<accession>X1BX22</accession>
<feature type="transmembrane region" description="Helical" evidence="7">
    <location>
        <begin position="215"/>
        <end position="232"/>
    </location>
</feature>
<feature type="non-terminal residue" evidence="8">
    <location>
        <position position="285"/>
    </location>
</feature>
<feature type="transmembrane region" description="Helical" evidence="7">
    <location>
        <begin position="190"/>
        <end position="208"/>
    </location>
</feature>
<comment type="caution">
    <text evidence="8">The sequence shown here is derived from an EMBL/GenBank/DDBJ whole genome shotgun (WGS) entry which is preliminary data.</text>
</comment>
<comment type="similarity">
    <text evidence="2">Belongs to the major facilitator superfamily.</text>
</comment>
<evidence type="ECO:0000256" key="5">
    <source>
        <dbReference type="ARBA" id="ARBA00022989"/>
    </source>
</evidence>
<protein>
    <recommendedName>
        <fullName evidence="9">Major facilitator superfamily (MFS) profile domain-containing protein</fullName>
    </recommendedName>
</protein>
<gene>
    <name evidence="8" type="ORF">S01H4_43516</name>
</gene>
<feature type="transmembrane region" description="Helical" evidence="7">
    <location>
        <begin position="77"/>
        <end position="101"/>
    </location>
</feature>
<evidence type="ECO:0000256" key="1">
    <source>
        <dbReference type="ARBA" id="ARBA00004127"/>
    </source>
</evidence>
<dbReference type="PANTHER" id="PTHR23514">
    <property type="entry name" value="BYPASS OF STOP CODON PROTEIN 6"/>
    <property type="match status" value="1"/>
</dbReference>
<sequence>LVGAVIALFIFDLFRLRKLIMAVYGIILFSLISLILIDNLFYVGVAMGLVGVCCGIGLAGAALVISRTYETERRASMLVITDGSFSVAGIVCSWFAIFLVAQEFHWSGVYQFVALITAAIIFLSLKSTFPATETETHDSTTSEKWPLTVWLCIVGLFLYTLGQWSFLLWLPTYAETELGTPRDQAGQLASQFWTGMFAAQLFVAWWVLKVGVPRLVMIAGITTSLFSIPLWISKDINVLIFLSALWGFANLSLLKVVLSFATQMLRQPTARLVSTLLLGATIGTA</sequence>